<feature type="region of interest" description="Disordered" evidence="1">
    <location>
        <begin position="1"/>
        <end position="51"/>
    </location>
</feature>
<reference evidence="2 3" key="1">
    <citation type="submission" date="2019-12" db="EMBL/GenBank/DDBJ databases">
        <authorList>
            <person name="Alioto T."/>
            <person name="Alioto T."/>
            <person name="Gomez Garrido J."/>
        </authorList>
    </citation>
    <scope>NUCLEOTIDE SEQUENCE [LARGE SCALE GENOMIC DNA]</scope>
</reference>
<proteinExistence type="predicted"/>
<gene>
    <name evidence="2" type="ORF">OLEA9_A042393</name>
</gene>
<dbReference type="AlphaFoldDB" id="A0A8S0QWS0"/>
<dbReference type="EMBL" id="CACTIH010001987">
    <property type="protein sequence ID" value="CAA2970893.1"/>
    <property type="molecule type" value="Genomic_DNA"/>
</dbReference>
<accession>A0A8S0QWS0</accession>
<organism evidence="2 3">
    <name type="scientific">Olea europaea subsp. europaea</name>
    <dbReference type="NCBI Taxonomy" id="158383"/>
    <lineage>
        <taxon>Eukaryota</taxon>
        <taxon>Viridiplantae</taxon>
        <taxon>Streptophyta</taxon>
        <taxon>Embryophyta</taxon>
        <taxon>Tracheophyta</taxon>
        <taxon>Spermatophyta</taxon>
        <taxon>Magnoliopsida</taxon>
        <taxon>eudicotyledons</taxon>
        <taxon>Gunneridae</taxon>
        <taxon>Pentapetalae</taxon>
        <taxon>asterids</taxon>
        <taxon>lamiids</taxon>
        <taxon>Lamiales</taxon>
        <taxon>Oleaceae</taxon>
        <taxon>Oleeae</taxon>
        <taxon>Olea</taxon>
    </lineage>
</organism>
<name>A0A8S0QWS0_OLEEU</name>
<dbReference type="Proteomes" id="UP000594638">
    <property type="component" value="Unassembled WGS sequence"/>
</dbReference>
<dbReference type="Gramene" id="OE9A042393T1">
    <property type="protein sequence ID" value="OE9A042393C1"/>
    <property type="gene ID" value="OE9A042393"/>
</dbReference>
<evidence type="ECO:0000313" key="3">
    <source>
        <dbReference type="Proteomes" id="UP000594638"/>
    </source>
</evidence>
<feature type="compositionally biased region" description="Basic and acidic residues" evidence="1">
    <location>
        <begin position="1"/>
        <end position="11"/>
    </location>
</feature>
<evidence type="ECO:0000313" key="2">
    <source>
        <dbReference type="EMBL" id="CAA2970893.1"/>
    </source>
</evidence>
<protein>
    <submittedName>
        <fullName evidence="2">Uncharacterized protein</fullName>
    </submittedName>
</protein>
<comment type="caution">
    <text evidence="2">The sequence shown here is derived from an EMBL/GenBank/DDBJ whole genome shotgun (WGS) entry which is preliminary data.</text>
</comment>
<evidence type="ECO:0000256" key="1">
    <source>
        <dbReference type="SAM" id="MobiDB-lite"/>
    </source>
</evidence>
<keyword evidence="3" id="KW-1185">Reference proteome</keyword>
<sequence length="51" mass="5701">MQVEGVHHPSDDREDEQDMLSTETKHLQDTTDIEPCPDNDPVPVPTGTDEV</sequence>